<keyword evidence="3 5" id="KW-1133">Transmembrane helix</keyword>
<evidence type="ECO:0000259" key="6">
    <source>
        <dbReference type="PROSITE" id="PS50850"/>
    </source>
</evidence>
<evidence type="ECO:0000256" key="3">
    <source>
        <dbReference type="ARBA" id="ARBA00022989"/>
    </source>
</evidence>
<reference evidence="7 8" key="1">
    <citation type="submission" date="2024-03" db="EMBL/GenBank/DDBJ databases">
        <title>Adaptation during the transition from Ophiocordyceps entomopathogen to insect associate is accompanied by gene loss and intensified selection.</title>
        <authorList>
            <person name="Ward C.M."/>
            <person name="Onetto C.A."/>
            <person name="Borneman A.R."/>
        </authorList>
    </citation>
    <scope>NUCLEOTIDE SEQUENCE [LARGE SCALE GENOMIC DNA]</scope>
    <source>
        <strain evidence="7">AWRI1</strain>
        <tissue evidence="7">Single Adult Female</tissue>
    </source>
</reference>
<sequence>MSARQGRESTATDALLPNGCELLNYTSNEQPLNCRTKCVVIVRNNADVNICRDAGVRVATSDSSLSASEPLLSASVPGKSFGSDKNESRQQIQDPISFAIGEFGRWQFQLTFLLALFNFPCTWHIFVLTFQGDTGGEFWCSRPANFKDMSVNKWINISGTFEKTDKGGSRYNPCIIKDLNYNNLSSFSYVDVDATRKCDAWEFGASRAGDTIVSEWNLVCDREQLKHVAEMMFLFGVALGGFFSGLVSDRFGRKKTLMASLLLQIILGILVAVSPWFELYLVLRAILGFVCVSIVFSGLILCMELVGGKWLTISGVSYMFPVPLSYITIAGIAYISHGWRTLQLAITLPSILFLGMWWILPESPRWLLTMGKIDEVMDVLKEAARVNKCALPSNIDKILKQNVSAVDLTDKPKGRISDLFRTPTIRLISIVLYVVWFSVYLVYYGLVLNLSNIGGDVYVNSVVSGVVEIPAIALSILILLKMGRRVPLCLTLVCSGIACFLTVVVPMSNAVSGDSWVWLTITLAMLGKFSVSSSNVIMPVFTAELFPTVIRNLGVGSSNVPAGVALMIVPYLWNMASMNYHLPMTILGLTGLFGGLSVLLLPETGNQGLTDTLEDIEEESR</sequence>
<evidence type="ECO:0000256" key="4">
    <source>
        <dbReference type="ARBA" id="ARBA00023136"/>
    </source>
</evidence>
<dbReference type="InterPro" id="IPR036259">
    <property type="entry name" value="MFS_trans_sf"/>
</dbReference>
<feature type="transmembrane region" description="Helical" evidence="5">
    <location>
        <begin position="553"/>
        <end position="574"/>
    </location>
</feature>
<dbReference type="SUPFAM" id="SSF103473">
    <property type="entry name" value="MFS general substrate transporter"/>
    <property type="match status" value="1"/>
</dbReference>
<name>A0AAN9TX85_9HEMI</name>
<comment type="subcellular location">
    <subcellularLocation>
        <location evidence="1">Membrane</location>
        <topology evidence="1">Multi-pass membrane protein</topology>
    </subcellularLocation>
</comment>
<accession>A0AAN9TX85</accession>
<keyword evidence="8" id="KW-1185">Reference proteome</keyword>
<dbReference type="InterPro" id="IPR005829">
    <property type="entry name" value="Sugar_transporter_CS"/>
</dbReference>
<evidence type="ECO:0000256" key="2">
    <source>
        <dbReference type="ARBA" id="ARBA00022692"/>
    </source>
</evidence>
<dbReference type="EMBL" id="JBBCAQ010000002">
    <property type="protein sequence ID" value="KAK7605472.1"/>
    <property type="molecule type" value="Genomic_DNA"/>
</dbReference>
<feature type="transmembrane region" description="Helical" evidence="5">
    <location>
        <begin position="517"/>
        <end position="541"/>
    </location>
</feature>
<feature type="transmembrane region" description="Helical" evidence="5">
    <location>
        <begin position="342"/>
        <end position="360"/>
    </location>
</feature>
<keyword evidence="4 5" id="KW-0472">Membrane</keyword>
<feature type="transmembrane region" description="Helical" evidence="5">
    <location>
        <begin position="425"/>
        <end position="446"/>
    </location>
</feature>
<dbReference type="Proteomes" id="UP001367676">
    <property type="component" value="Unassembled WGS sequence"/>
</dbReference>
<evidence type="ECO:0000313" key="8">
    <source>
        <dbReference type="Proteomes" id="UP001367676"/>
    </source>
</evidence>
<dbReference type="AlphaFoldDB" id="A0AAN9TX85"/>
<dbReference type="GO" id="GO:0022857">
    <property type="term" value="F:transmembrane transporter activity"/>
    <property type="evidence" value="ECO:0007669"/>
    <property type="project" value="InterPro"/>
</dbReference>
<evidence type="ECO:0000313" key="7">
    <source>
        <dbReference type="EMBL" id="KAK7605472.1"/>
    </source>
</evidence>
<dbReference type="Pfam" id="PF00083">
    <property type="entry name" value="Sugar_tr"/>
    <property type="match status" value="1"/>
</dbReference>
<proteinExistence type="predicted"/>
<feature type="transmembrane region" description="Helical" evidence="5">
    <location>
        <begin position="318"/>
        <end position="336"/>
    </location>
</feature>
<gene>
    <name evidence="7" type="ORF">V9T40_007330</name>
</gene>
<dbReference type="CDD" id="cd17317">
    <property type="entry name" value="MFS_SLC22"/>
    <property type="match status" value="1"/>
</dbReference>
<evidence type="ECO:0000256" key="5">
    <source>
        <dbReference type="SAM" id="Phobius"/>
    </source>
</evidence>
<feature type="transmembrane region" description="Helical" evidence="5">
    <location>
        <begin position="487"/>
        <end position="505"/>
    </location>
</feature>
<feature type="transmembrane region" description="Helical" evidence="5">
    <location>
        <begin position="259"/>
        <end position="277"/>
    </location>
</feature>
<protein>
    <recommendedName>
        <fullName evidence="6">Major facilitator superfamily (MFS) profile domain-containing protein</fullName>
    </recommendedName>
</protein>
<dbReference type="PANTHER" id="PTHR24064">
    <property type="entry name" value="SOLUTE CARRIER FAMILY 22 MEMBER"/>
    <property type="match status" value="1"/>
</dbReference>
<feature type="domain" description="Major facilitator superfamily (MFS) profile" evidence="6">
    <location>
        <begin position="174"/>
        <end position="606"/>
    </location>
</feature>
<dbReference type="InterPro" id="IPR005828">
    <property type="entry name" value="MFS_sugar_transport-like"/>
</dbReference>
<organism evidence="7 8">
    <name type="scientific">Parthenolecanium corni</name>
    <dbReference type="NCBI Taxonomy" id="536013"/>
    <lineage>
        <taxon>Eukaryota</taxon>
        <taxon>Metazoa</taxon>
        <taxon>Ecdysozoa</taxon>
        <taxon>Arthropoda</taxon>
        <taxon>Hexapoda</taxon>
        <taxon>Insecta</taxon>
        <taxon>Pterygota</taxon>
        <taxon>Neoptera</taxon>
        <taxon>Paraneoptera</taxon>
        <taxon>Hemiptera</taxon>
        <taxon>Sternorrhyncha</taxon>
        <taxon>Coccoidea</taxon>
        <taxon>Coccidae</taxon>
        <taxon>Parthenolecanium</taxon>
    </lineage>
</organism>
<keyword evidence="2 5" id="KW-0812">Transmembrane</keyword>
<dbReference type="InterPro" id="IPR020846">
    <property type="entry name" value="MFS_dom"/>
</dbReference>
<dbReference type="Gene3D" id="1.20.1250.20">
    <property type="entry name" value="MFS general substrate transporter like domains"/>
    <property type="match status" value="1"/>
</dbReference>
<feature type="transmembrane region" description="Helical" evidence="5">
    <location>
        <begin position="283"/>
        <end position="306"/>
    </location>
</feature>
<dbReference type="PROSITE" id="PS00216">
    <property type="entry name" value="SUGAR_TRANSPORT_1"/>
    <property type="match status" value="1"/>
</dbReference>
<feature type="transmembrane region" description="Helical" evidence="5">
    <location>
        <begin position="228"/>
        <end position="247"/>
    </location>
</feature>
<feature type="transmembrane region" description="Helical" evidence="5">
    <location>
        <begin position="580"/>
        <end position="601"/>
    </location>
</feature>
<feature type="transmembrane region" description="Helical" evidence="5">
    <location>
        <begin position="458"/>
        <end position="480"/>
    </location>
</feature>
<comment type="caution">
    <text evidence="7">The sequence shown here is derived from an EMBL/GenBank/DDBJ whole genome shotgun (WGS) entry which is preliminary data.</text>
</comment>
<dbReference type="GO" id="GO:0016020">
    <property type="term" value="C:membrane"/>
    <property type="evidence" value="ECO:0007669"/>
    <property type="project" value="UniProtKB-SubCell"/>
</dbReference>
<dbReference type="PROSITE" id="PS50850">
    <property type="entry name" value="MFS"/>
    <property type="match status" value="1"/>
</dbReference>
<evidence type="ECO:0000256" key="1">
    <source>
        <dbReference type="ARBA" id="ARBA00004141"/>
    </source>
</evidence>